<keyword evidence="2" id="KW-1185">Reference proteome</keyword>
<evidence type="ECO:0000313" key="1">
    <source>
        <dbReference type="EMBL" id="CCB44983.1"/>
    </source>
</evidence>
<dbReference type="HOGENOM" id="CLU_222515_0_0_1"/>
<dbReference type="EMBL" id="FN594971">
    <property type="protein sequence ID" value="CCB44983.1"/>
    <property type="molecule type" value="Genomic_DNA"/>
</dbReference>
<organism evidence="1 2">
    <name type="scientific">Vitis vinifera</name>
    <name type="common">Grape</name>
    <dbReference type="NCBI Taxonomy" id="29760"/>
    <lineage>
        <taxon>Eukaryota</taxon>
        <taxon>Viridiplantae</taxon>
        <taxon>Streptophyta</taxon>
        <taxon>Embryophyta</taxon>
        <taxon>Tracheophyta</taxon>
        <taxon>Spermatophyta</taxon>
        <taxon>Magnoliopsida</taxon>
        <taxon>eudicotyledons</taxon>
        <taxon>Gunneridae</taxon>
        <taxon>Pentapetalae</taxon>
        <taxon>rosids</taxon>
        <taxon>Vitales</taxon>
        <taxon>Vitaceae</taxon>
        <taxon>Viteae</taxon>
        <taxon>Vitis</taxon>
    </lineage>
</organism>
<proteinExistence type="predicted"/>
<protein>
    <submittedName>
        <fullName evidence="1">Uncharacterized protein</fullName>
    </submittedName>
</protein>
<accession>F6GYG2</accession>
<name>F6GYG2_VITVI</name>
<dbReference type="InParanoid" id="F6GYG2"/>
<sequence>MFIALGCYCWRL</sequence>
<dbReference type="Proteomes" id="UP000009183">
    <property type="component" value="Chromosome 7"/>
</dbReference>
<reference evidence="2" key="1">
    <citation type="journal article" date="2007" name="Nature">
        <title>The grapevine genome sequence suggests ancestral hexaploidization in major angiosperm phyla.</title>
        <authorList>
            <consortium name="The French-Italian Public Consortium for Grapevine Genome Characterization."/>
            <person name="Jaillon O."/>
            <person name="Aury J.-M."/>
            <person name="Noel B."/>
            <person name="Policriti A."/>
            <person name="Clepet C."/>
            <person name="Casagrande A."/>
            <person name="Choisne N."/>
            <person name="Aubourg S."/>
            <person name="Vitulo N."/>
            <person name="Jubin C."/>
            <person name="Vezzi A."/>
            <person name="Legeai F."/>
            <person name="Hugueney P."/>
            <person name="Dasilva C."/>
            <person name="Horner D."/>
            <person name="Mica E."/>
            <person name="Jublot D."/>
            <person name="Poulain J."/>
            <person name="Bruyere C."/>
            <person name="Billault A."/>
            <person name="Segurens B."/>
            <person name="Gouyvenoux M."/>
            <person name="Ugarte E."/>
            <person name="Cattonaro F."/>
            <person name="Anthouard V."/>
            <person name="Vico V."/>
            <person name="Del Fabbro C."/>
            <person name="Alaux M."/>
            <person name="Di Gaspero G."/>
            <person name="Dumas V."/>
            <person name="Felice N."/>
            <person name="Paillard S."/>
            <person name="Juman I."/>
            <person name="Moroldo M."/>
            <person name="Scalabrin S."/>
            <person name="Canaguier A."/>
            <person name="Le Clainche I."/>
            <person name="Malacrida G."/>
            <person name="Durand E."/>
            <person name="Pesole G."/>
            <person name="Laucou V."/>
            <person name="Chatelet P."/>
            <person name="Merdinoglu D."/>
            <person name="Delledonne M."/>
            <person name="Pezzotti M."/>
            <person name="Lecharny A."/>
            <person name="Scarpelli C."/>
            <person name="Artiguenave F."/>
            <person name="Pe M.E."/>
            <person name="Valle G."/>
            <person name="Morgante M."/>
            <person name="Caboche M."/>
            <person name="Adam-Blondon A.-F."/>
            <person name="Weissenbach J."/>
            <person name="Quetier F."/>
            <person name="Wincker P."/>
        </authorList>
    </citation>
    <scope>NUCLEOTIDE SEQUENCE [LARGE SCALE GENOMIC DNA]</scope>
    <source>
        <strain evidence="2">cv. Pinot noir / PN40024</strain>
    </source>
</reference>
<evidence type="ECO:0000313" key="2">
    <source>
        <dbReference type="Proteomes" id="UP000009183"/>
    </source>
</evidence>
<gene>
    <name evidence="1" type="ordered locus">VIT_07s0095g00180</name>
</gene>